<dbReference type="OrthoDB" id="591557at2759"/>
<dbReference type="Pfam" id="PF08268">
    <property type="entry name" value="FBA_3"/>
    <property type="match status" value="1"/>
</dbReference>
<evidence type="ECO:0000259" key="2">
    <source>
        <dbReference type="Pfam" id="PF08268"/>
    </source>
</evidence>
<dbReference type="EMBL" id="JAKOGI010000133">
    <property type="protein sequence ID" value="KAJ8442789.1"/>
    <property type="molecule type" value="Genomic_DNA"/>
</dbReference>
<proteinExistence type="predicted"/>
<dbReference type="InterPro" id="IPR017451">
    <property type="entry name" value="F-box-assoc_interact_dom"/>
</dbReference>
<feature type="domain" description="F-box associated beta-propeller type 3" evidence="2">
    <location>
        <begin position="29"/>
        <end position="174"/>
    </location>
</feature>
<feature type="compositionally biased region" description="Basic residues" evidence="1">
    <location>
        <begin position="287"/>
        <end position="300"/>
    </location>
</feature>
<dbReference type="InterPro" id="IPR050796">
    <property type="entry name" value="SCF_F-box_component"/>
</dbReference>
<dbReference type="NCBIfam" id="TIGR01640">
    <property type="entry name" value="F_box_assoc_1"/>
    <property type="match status" value="1"/>
</dbReference>
<evidence type="ECO:0000313" key="4">
    <source>
        <dbReference type="Proteomes" id="UP001153076"/>
    </source>
</evidence>
<feature type="compositionally biased region" description="Basic and acidic residues" evidence="1">
    <location>
        <begin position="301"/>
        <end position="311"/>
    </location>
</feature>
<dbReference type="InterPro" id="IPR013187">
    <property type="entry name" value="F-box-assoc_dom_typ3"/>
</dbReference>
<dbReference type="AlphaFoldDB" id="A0A9Q1KFX6"/>
<evidence type="ECO:0000313" key="3">
    <source>
        <dbReference type="EMBL" id="KAJ8442789.1"/>
    </source>
</evidence>
<dbReference type="Proteomes" id="UP001153076">
    <property type="component" value="Unassembled WGS sequence"/>
</dbReference>
<protein>
    <recommendedName>
        <fullName evidence="2">F-box associated beta-propeller type 3 domain-containing protein</fullName>
    </recommendedName>
</protein>
<feature type="region of interest" description="Disordered" evidence="1">
    <location>
        <begin position="287"/>
        <end position="311"/>
    </location>
</feature>
<comment type="caution">
    <text evidence="3">The sequence shown here is derived from an EMBL/GenBank/DDBJ whole genome shotgun (WGS) entry which is preliminary data.</text>
</comment>
<evidence type="ECO:0000256" key="1">
    <source>
        <dbReference type="SAM" id="MobiDB-lite"/>
    </source>
</evidence>
<keyword evidence="4" id="KW-1185">Reference proteome</keyword>
<gene>
    <name evidence="3" type="ORF">Cgig2_016255</name>
</gene>
<name>A0A9Q1KFX6_9CARY</name>
<sequence length="311" mass="35299">MYYARLSDAHYLFDEIAFSPTRLTLPGHADSSMPFYACCHTHGLLFVEDSEGKKLVLNPITKEIKEIPRALFADDVVGHGLGYDSASDDYKVVALSRYDTDLVSNRDKMFVYICSLKNGAWKKAEGWPYNHRDPVWPSGVFVHGYIHWIAWSTTDSKFAIVAFDLVEEKFCNVPPVRSIDGLGPAYLRVAELGGCLCMFEGAHIWVMKEYGVLESWTEFTVNNEGARLWFLCSLGKGQVVMKTDKGFGPLVISEVLYNLKHGTSKVLDRMEERGAWGCKPTRPLKKARVMKPHRMRRKHPSHDGMKKARVM</sequence>
<dbReference type="PANTHER" id="PTHR31672:SF13">
    <property type="entry name" value="F-BOX PROTEIN CPR30-LIKE"/>
    <property type="match status" value="1"/>
</dbReference>
<accession>A0A9Q1KFX6</accession>
<dbReference type="PANTHER" id="PTHR31672">
    <property type="entry name" value="BNACNNG10540D PROTEIN"/>
    <property type="match status" value="1"/>
</dbReference>
<reference evidence="3" key="1">
    <citation type="submission" date="2022-04" db="EMBL/GenBank/DDBJ databases">
        <title>Carnegiea gigantea Genome sequencing and assembly v2.</title>
        <authorList>
            <person name="Copetti D."/>
            <person name="Sanderson M.J."/>
            <person name="Burquez A."/>
            <person name="Wojciechowski M.F."/>
        </authorList>
    </citation>
    <scope>NUCLEOTIDE SEQUENCE</scope>
    <source>
        <strain evidence="3">SGP5-SGP5p</strain>
        <tissue evidence="3">Aerial part</tissue>
    </source>
</reference>
<organism evidence="3 4">
    <name type="scientific">Carnegiea gigantea</name>
    <dbReference type="NCBI Taxonomy" id="171969"/>
    <lineage>
        <taxon>Eukaryota</taxon>
        <taxon>Viridiplantae</taxon>
        <taxon>Streptophyta</taxon>
        <taxon>Embryophyta</taxon>
        <taxon>Tracheophyta</taxon>
        <taxon>Spermatophyta</taxon>
        <taxon>Magnoliopsida</taxon>
        <taxon>eudicotyledons</taxon>
        <taxon>Gunneridae</taxon>
        <taxon>Pentapetalae</taxon>
        <taxon>Caryophyllales</taxon>
        <taxon>Cactineae</taxon>
        <taxon>Cactaceae</taxon>
        <taxon>Cactoideae</taxon>
        <taxon>Echinocereeae</taxon>
        <taxon>Carnegiea</taxon>
    </lineage>
</organism>